<keyword evidence="1" id="KW-0812">Transmembrane</keyword>
<dbReference type="HOGENOM" id="CLU_1903044_0_0_9"/>
<dbReference type="STRING" id="86416.Clopa_2848"/>
<proteinExistence type="predicted"/>
<reference evidence="2 3" key="1">
    <citation type="submission" date="2012-01" db="EMBL/GenBank/DDBJ databases">
        <title>Complete sequence of chromosome of Clostridium pasteurianum BC1.</title>
        <authorList>
            <consortium name="US DOE Joint Genome Institute"/>
            <person name="Lucas S."/>
            <person name="Han J."/>
            <person name="Lapidus A."/>
            <person name="Cheng J.-F."/>
            <person name="Goodwin L."/>
            <person name="Pitluck S."/>
            <person name="Peters L."/>
            <person name="Mikhailova N."/>
            <person name="Teshima H."/>
            <person name="Detter J.C."/>
            <person name="Han C."/>
            <person name="Tapia R."/>
            <person name="Land M."/>
            <person name="Hauser L."/>
            <person name="Kyrpides N."/>
            <person name="Ivanova N."/>
            <person name="Pagani I."/>
            <person name="Dunn J."/>
            <person name="Taghavi S."/>
            <person name="Francis A."/>
            <person name="van der Lelie D."/>
            <person name="Woyke T."/>
        </authorList>
    </citation>
    <scope>NUCLEOTIDE SEQUENCE [LARGE SCALE GENOMIC DNA]</scope>
    <source>
        <strain evidence="2 3">BC1</strain>
    </source>
</reference>
<evidence type="ECO:0000256" key="1">
    <source>
        <dbReference type="SAM" id="Phobius"/>
    </source>
</evidence>
<evidence type="ECO:0000313" key="2">
    <source>
        <dbReference type="EMBL" id="AGK97686.1"/>
    </source>
</evidence>
<dbReference type="PATRIC" id="fig|86416.3.peg.2834"/>
<dbReference type="eggNOG" id="ENOG5032798">
    <property type="taxonomic scope" value="Bacteria"/>
</dbReference>
<dbReference type="AlphaFoldDB" id="R4K7J3"/>
<keyword evidence="3" id="KW-1185">Reference proteome</keyword>
<sequence length="133" mass="16086">MIYTLIIGLIIILITSYVFMLEARKKAYILDLKKNITEKPYSRETNEYLFLEMNNYILSSTSSVNKTELYKLFSAKADKNKVGNDDYFIYYDIPTDKFIIRQDYRQKQIKKDIYDYNFIDGKIKYIYTYSRYD</sequence>
<accession>R4K7J3</accession>
<name>R4K7J3_CLOPA</name>
<gene>
    <name evidence="2" type="ORF">Clopa_2848</name>
</gene>
<protein>
    <submittedName>
        <fullName evidence="2">Uncharacterized protein</fullName>
    </submittedName>
</protein>
<evidence type="ECO:0000313" key="3">
    <source>
        <dbReference type="Proteomes" id="UP000013523"/>
    </source>
</evidence>
<keyword evidence="1" id="KW-1133">Transmembrane helix</keyword>
<dbReference type="KEGG" id="cpas:Clopa_2848"/>
<dbReference type="Proteomes" id="UP000013523">
    <property type="component" value="Chromosome"/>
</dbReference>
<dbReference type="EMBL" id="CP003261">
    <property type="protein sequence ID" value="AGK97686.1"/>
    <property type="molecule type" value="Genomic_DNA"/>
</dbReference>
<keyword evidence="1" id="KW-0472">Membrane</keyword>
<organism evidence="2 3">
    <name type="scientific">Clostridium pasteurianum BC1</name>
    <dbReference type="NCBI Taxonomy" id="86416"/>
    <lineage>
        <taxon>Bacteria</taxon>
        <taxon>Bacillati</taxon>
        <taxon>Bacillota</taxon>
        <taxon>Clostridia</taxon>
        <taxon>Eubacteriales</taxon>
        <taxon>Clostridiaceae</taxon>
        <taxon>Clostridium</taxon>
    </lineage>
</organism>
<feature type="transmembrane region" description="Helical" evidence="1">
    <location>
        <begin position="6"/>
        <end position="23"/>
    </location>
</feature>